<feature type="region of interest" description="Disordered" evidence="1">
    <location>
        <begin position="70"/>
        <end position="109"/>
    </location>
</feature>
<evidence type="ECO:0000313" key="3">
    <source>
        <dbReference type="EMBL" id="GLW67984.1"/>
    </source>
</evidence>
<dbReference type="Proteomes" id="UP001165041">
    <property type="component" value="Unassembled WGS sequence"/>
</dbReference>
<evidence type="ECO:0000256" key="2">
    <source>
        <dbReference type="SAM" id="Phobius"/>
    </source>
</evidence>
<dbReference type="RefSeq" id="WP_285732542.1">
    <property type="nucleotide sequence ID" value="NZ_BSSA01000001.1"/>
</dbReference>
<feature type="compositionally biased region" description="Low complexity" evidence="1">
    <location>
        <begin position="83"/>
        <end position="109"/>
    </location>
</feature>
<dbReference type="AlphaFoldDB" id="A0A9W6UY20"/>
<comment type="caution">
    <text evidence="3">The sequence shown here is derived from an EMBL/GenBank/DDBJ whole genome shotgun (WGS) entry which is preliminary data.</text>
</comment>
<feature type="transmembrane region" description="Helical" evidence="2">
    <location>
        <begin position="44"/>
        <end position="64"/>
    </location>
</feature>
<keyword evidence="2" id="KW-0812">Transmembrane</keyword>
<dbReference type="EMBL" id="BSSA01000001">
    <property type="protein sequence ID" value="GLW67984.1"/>
    <property type="molecule type" value="Genomic_DNA"/>
</dbReference>
<name>A0A9W6UY20_9ACTN</name>
<dbReference type="NCBIfam" id="NF038083">
    <property type="entry name" value="CU044_5270_fam"/>
    <property type="match status" value="1"/>
</dbReference>
<proteinExistence type="predicted"/>
<evidence type="ECO:0000313" key="4">
    <source>
        <dbReference type="Proteomes" id="UP001165041"/>
    </source>
</evidence>
<reference evidence="3" key="1">
    <citation type="submission" date="2023-02" db="EMBL/GenBank/DDBJ databases">
        <title>Kitasatospora phosalacinea NBRC 14627.</title>
        <authorList>
            <person name="Ichikawa N."/>
            <person name="Sato H."/>
            <person name="Tonouchi N."/>
        </authorList>
    </citation>
    <scope>NUCLEOTIDE SEQUENCE</scope>
    <source>
        <strain evidence="3">NBRC 14627</strain>
    </source>
</reference>
<evidence type="ECO:0008006" key="5">
    <source>
        <dbReference type="Google" id="ProtNLM"/>
    </source>
</evidence>
<gene>
    <name evidence="3" type="ORF">Kpho02_02830</name>
</gene>
<organism evidence="3 4">
    <name type="scientific">Kitasatospora phosalacinea</name>
    <dbReference type="NCBI Taxonomy" id="2065"/>
    <lineage>
        <taxon>Bacteria</taxon>
        <taxon>Bacillati</taxon>
        <taxon>Actinomycetota</taxon>
        <taxon>Actinomycetes</taxon>
        <taxon>Kitasatosporales</taxon>
        <taxon>Streptomycetaceae</taxon>
        <taxon>Kitasatospora</taxon>
    </lineage>
</organism>
<keyword evidence="2" id="KW-1133">Transmembrane helix</keyword>
<evidence type="ECO:0000256" key="1">
    <source>
        <dbReference type="SAM" id="MobiDB-lite"/>
    </source>
</evidence>
<dbReference type="InterPro" id="IPR047789">
    <property type="entry name" value="CU044_5270-like"/>
</dbReference>
<protein>
    <recommendedName>
        <fullName evidence="5">CU044_5270 family protein</fullName>
    </recommendedName>
</protein>
<keyword evidence="2" id="KW-0472">Membrane</keyword>
<sequence length="368" mass="38610">MNDRPEMLAADRHRLLKEHLMNEIGRAEHAEPTGRAGRAPRRKLVWLVASPLAVTAVAATALLLPGHPGAQPAPAGPAGGGSASPSAATAPPSPSASAPAVPGPEPTDAAGLLDRAAAAVAARPDPGARDGQFTYTREVQDGGQWPRHERRIWWSVDGRAEGGVIDPQMTRPGRDPNAIESTPERLFVQDGVRVEPGFPERITYRYLSSLPTDPVALKQLLLTADRSRQVSPPSAMTETQRNQLAFADVQTVFQNVSAPPAVAGALMRAAAMLPGTSVVTDQVDAEGRGGVAVVGTNGTQRVALIFDARTGAYLGVREVLLAYLPPVGPDGTPPVGEPTAAQLAADRNAVYTTAALEERVVDRVGQEH</sequence>
<accession>A0A9W6UY20</accession>